<sequence length="99" mass="11337">MNLALICLFTLRGSLNVILNILNAKKKKMKKVTNKNRTCFNTSKPKFILSKIPGIPDLSKTKVPSVSPNLLLKEEIYEKVCDLESFYCMNGFNDERLRI</sequence>
<dbReference type="EMBL" id="HBUF01008184">
    <property type="protein sequence ID" value="CAG6607479.1"/>
    <property type="molecule type" value="Transcribed_RNA"/>
</dbReference>
<dbReference type="AlphaFoldDB" id="A0A8D8PMT0"/>
<proteinExistence type="predicted"/>
<reference evidence="2" key="1">
    <citation type="submission" date="2021-05" db="EMBL/GenBank/DDBJ databases">
        <authorList>
            <person name="Alioto T."/>
            <person name="Alioto T."/>
            <person name="Gomez Garrido J."/>
        </authorList>
    </citation>
    <scope>NUCLEOTIDE SEQUENCE</scope>
</reference>
<feature type="chain" id="PRO_5034863255" evidence="1">
    <location>
        <begin position="17"/>
        <end position="99"/>
    </location>
</feature>
<evidence type="ECO:0000256" key="1">
    <source>
        <dbReference type="SAM" id="SignalP"/>
    </source>
</evidence>
<keyword evidence="1" id="KW-0732">Signal</keyword>
<feature type="signal peptide" evidence="1">
    <location>
        <begin position="1"/>
        <end position="16"/>
    </location>
</feature>
<organism evidence="2">
    <name type="scientific">Cacopsylla melanoneura</name>
    <dbReference type="NCBI Taxonomy" id="428564"/>
    <lineage>
        <taxon>Eukaryota</taxon>
        <taxon>Metazoa</taxon>
        <taxon>Ecdysozoa</taxon>
        <taxon>Arthropoda</taxon>
        <taxon>Hexapoda</taxon>
        <taxon>Insecta</taxon>
        <taxon>Pterygota</taxon>
        <taxon>Neoptera</taxon>
        <taxon>Paraneoptera</taxon>
        <taxon>Hemiptera</taxon>
        <taxon>Sternorrhyncha</taxon>
        <taxon>Psylloidea</taxon>
        <taxon>Psyllidae</taxon>
        <taxon>Psyllinae</taxon>
        <taxon>Cacopsylla</taxon>
    </lineage>
</organism>
<name>A0A8D8PMT0_9HEMI</name>
<accession>A0A8D8PMT0</accession>
<protein>
    <submittedName>
        <fullName evidence="2">Uncharacterized protein</fullName>
    </submittedName>
</protein>
<evidence type="ECO:0000313" key="2">
    <source>
        <dbReference type="EMBL" id="CAG6607479.1"/>
    </source>
</evidence>